<comment type="caution">
    <text evidence="3">The sequence shown here is derived from an EMBL/GenBank/DDBJ whole genome shotgun (WGS) entry which is preliminary data.</text>
</comment>
<dbReference type="PANTHER" id="PTHR21043:SF0">
    <property type="entry name" value="MITOCHONDRIAL ASSEMBLY OF RIBOSOMAL LARGE SUBUNIT PROTEIN 1"/>
    <property type="match status" value="1"/>
</dbReference>
<dbReference type="Pfam" id="PF02410">
    <property type="entry name" value="RsfS"/>
    <property type="match status" value="1"/>
</dbReference>
<dbReference type="InterPro" id="IPR043519">
    <property type="entry name" value="NT_sf"/>
</dbReference>
<dbReference type="GO" id="GO:0042256">
    <property type="term" value="P:cytosolic ribosome assembly"/>
    <property type="evidence" value="ECO:0007669"/>
    <property type="project" value="UniProtKB-UniRule"/>
</dbReference>
<reference evidence="3 4" key="1">
    <citation type="journal article" date="2018" name="Microbiome">
        <title>Fine metagenomic profile of the Mediterranean stratified and mixed water columns revealed by assembly and recruitment.</title>
        <authorList>
            <person name="Haro-Moreno J.M."/>
            <person name="Lopez-Perez M."/>
            <person name="De La Torre J.R."/>
            <person name="Picazo A."/>
            <person name="Camacho A."/>
            <person name="Rodriguez-Valera F."/>
        </authorList>
    </citation>
    <scope>NUCLEOTIDE SEQUENCE [LARGE SCALE GENOMIC DNA]</scope>
    <source>
        <strain evidence="3">MED-G83</strain>
    </source>
</reference>
<dbReference type="Proteomes" id="UP000252147">
    <property type="component" value="Unassembled WGS sequence"/>
</dbReference>
<comment type="subunit">
    <text evidence="2">Interacts with ribosomal protein uL14 (rplN).</text>
</comment>
<evidence type="ECO:0000313" key="3">
    <source>
        <dbReference type="EMBL" id="RCL39166.1"/>
    </source>
</evidence>
<comment type="subcellular location">
    <subcellularLocation>
        <location evidence="2">Cytoplasm</location>
    </subcellularLocation>
</comment>
<dbReference type="NCBIfam" id="TIGR00090">
    <property type="entry name" value="rsfS_iojap_ybeB"/>
    <property type="match status" value="1"/>
</dbReference>
<organism evidence="3 4">
    <name type="scientific">SAR86 cluster bacterium</name>
    <dbReference type="NCBI Taxonomy" id="2030880"/>
    <lineage>
        <taxon>Bacteria</taxon>
        <taxon>Pseudomonadati</taxon>
        <taxon>Pseudomonadota</taxon>
        <taxon>Gammaproteobacteria</taxon>
        <taxon>SAR86 cluster</taxon>
    </lineage>
</organism>
<evidence type="ECO:0000256" key="1">
    <source>
        <dbReference type="ARBA" id="ARBA00010574"/>
    </source>
</evidence>
<dbReference type="Gene3D" id="3.30.460.10">
    <property type="entry name" value="Beta Polymerase, domain 2"/>
    <property type="match status" value="1"/>
</dbReference>
<proteinExistence type="inferred from homology"/>
<gene>
    <name evidence="2 3" type="primary">rsfS</name>
    <name evidence="3" type="ORF">DBW97_00115</name>
</gene>
<protein>
    <recommendedName>
        <fullName evidence="2">Ribosomal silencing factor RsfS</fullName>
    </recommendedName>
</protein>
<name>A0A368BR48_9GAMM</name>
<keyword evidence="2" id="KW-0810">Translation regulation</keyword>
<dbReference type="InterPro" id="IPR004394">
    <property type="entry name" value="Iojap/RsfS/C7orf30"/>
</dbReference>
<keyword evidence="2" id="KW-0963">Cytoplasm</keyword>
<evidence type="ECO:0000313" key="4">
    <source>
        <dbReference type="Proteomes" id="UP000252147"/>
    </source>
</evidence>
<dbReference type="GO" id="GO:0090071">
    <property type="term" value="P:negative regulation of ribosome biogenesis"/>
    <property type="evidence" value="ECO:0007669"/>
    <property type="project" value="UniProtKB-UniRule"/>
</dbReference>
<accession>A0A368BR48</accession>
<dbReference type="PANTHER" id="PTHR21043">
    <property type="entry name" value="IOJAP SUPERFAMILY ORTHOLOG"/>
    <property type="match status" value="1"/>
</dbReference>
<dbReference type="SUPFAM" id="SSF81301">
    <property type="entry name" value="Nucleotidyltransferase"/>
    <property type="match status" value="1"/>
</dbReference>
<dbReference type="GO" id="GO:0017148">
    <property type="term" value="P:negative regulation of translation"/>
    <property type="evidence" value="ECO:0007669"/>
    <property type="project" value="UniProtKB-UniRule"/>
</dbReference>
<comment type="function">
    <text evidence="2">Functions as a ribosomal silencing factor. Interacts with ribosomal protein uL14 (rplN), blocking formation of intersubunit bridge B8. Prevents association of the 30S and 50S ribosomal subunits and the formation of functional ribosomes, thus repressing translation.</text>
</comment>
<dbReference type="AlphaFoldDB" id="A0A368BR48"/>
<sequence>MPNKLSKPEKVKSLCLAALEDLKALNIKEMYVEKISSFTSNIIVATGTSTRHIQSIADKVVDDLKDNKIKILGLEGDEAKDWILIDAGDVLVNIMTEESREHYDLESLWDRAKSAS</sequence>
<dbReference type="GO" id="GO:0005737">
    <property type="term" value="C:cytoplasm"/>
    <property type="evidence" value="ECO:0007669"/>
    <property type="project" value="UniProtKB-SubCell"/>
</dbReference>
<dbReference type="GO" id="GO:0043023">
    <property type="term" value="F:ribosomal large subunit binding"/>
    <property type="evidence" value="ECO:0007669"/>
    <property type="project" value="TreeGrafter"/>
</dbReference>
<keyword evidence="2" id="KW-0678">Repressor</keyword>
<dbReference type="HAMAP" id="MF_01477">
    <property type="entry name" value="Iojap_RsfS"/>
    <property type="match status" value="1"/>
</dbReference>
<dbReference type="EMBL" id="QOPD01000001">
    <property type="protein sequence ID" value="RCL39166.1"/>
    <property type="molecule type" value="Genomic_DNA"/>
</dbReference>
<evidence type="ECO:0000256" key="2">
    <source>
        <dbReference type="HAMAP-Rule" id="MF_01477"/>
    </source>
</evidence>
<comment type="similarity">
    <text evidence="1 2">Belongs to the Iojap/RsfS family.</text>
</comment>